<accession>A0A1G2E014</accession>
<keyword evidence="1" id="KW-0812">Transmembrane</keyword>
<dbReference type="PANTHER" id="PTHR31157">
    <property type="entry name" value="SCP DOMAIN-CONTAINING PROTEIN"/>
    <property type="match status" value="1"/>
</dbReference>
<evidence type="ECO:0000256" key="1">
    <source>
        <dbReference type="SAM" id="Phobius"/>
    </source>
</evidence>
<dbReference type="PANTHER" id="PTHR31157:SF1">
    <property type="entry name" value="SCP DOMAIN-CONTAINING PROTEIN"/>
    <property type="match status" value="1"/>
</dbReference>
<organism evidence="3 4">
    <name type="scientific">Candidatus Lloydbacteria bacterium RIFOXYC12_FULL_46_25</name>
    <dbReference type="NCBI Taxonomy" id="1798670"/>
    <lineage>
        <taxon>Bacteria</taxon>
        <taxon>Candidatus Lloydiibacteriota</taxon>
    </lineage>
</organism>
<reference evidence="3 4" key="1">
    <citation type="journal article" date="2016" name="Nat. Commun.">
        <title>Thousands of microbial genomes shed light on interconnected biogeochemical processes in an aquifer system.</title>
        <authorList>
            <person name="Anantharaman K."/>
            <person name="Brown C.T."/>
            <person name="Hug L.A."/>
            <person name="Sharon I."/>
            <person name="Castelle C.J."/>
            <person name="Probst A.J."/>
            <person name="Thomas B.C."/>
            <person name="Singh A."/>
            <person name="Wilkins M.J."/>
            <person name="Karaoz U."/>
            <person name="Brodie E.L."/>
            <person name="Williams K.H."/>
            <person name="Hubbard S.S."/>
            <person name="Banfield J.F."/>
        </authorList>
    </citation>
    <scope>NUCLEOTIDE SEQUENCE [LARGE SCALE GENOMIC DNA]</scope>
</reference>
<gene>
    <name evidence="3" type="ORF">A2494_00680</name>
</gene>
<dbReference type="AlphaFoldDB" id="A0A1G2E014"/>
<dbReference type="SUPFAM" id="SSF55797">
    <property type="entry name" value="PR-1-like"/>
    <property type="match status" value="1"/>
</dbReference>
<comment type="caution">
    <text evidence="3">The sequence shown here is derived from an EMBL/GenBank/DDBJ whole genome shotgun (WGS) entry which is preliminary data.</text>
</comment>
<sequence length="365" mass="39461">MIQWLKDHFIPSEANDHQPHFLRTKIVAGLVALIFVVELFYLASSFVFLPTSDYFAAIFASVLVEQTNDERKVENLGSLTVNEKLIQAAQMKADDMATRGYFSHIAPDGKNPWYWFKQVEYNYAAAGENLAVNFTDSKDVTEAWMHSPSHRSNIMGENYTEIGIATAHGIYKGKDAIFVVQMFGRPSLVARRTDVATTTVLSVGSKISTVTLPSQIEDVPVVKAGAEKIQKEIVPKTSQATPIIALEVPTTTVVAGAETTKLTLDSTSDTFVTAPVSGAAENVPAVVNSEPKPAAIAKVLTSPRQTTNALYLLIAALVTLALGLAVFIKIRIQYPHIIANGLLVLAVVLALLLLNGALNLSGVII</sequence>
<evidence type="ECO:0000313" key="3">
    <source>
        <dbReference type="EMBL" id="OGZ19137.1"/>
    </source>
</evidence>
<feature type="transmembrane region" description="Helical" evidence="1">
    <location>
        <begin position="309"/>
        <end position="330"/>
    </location>
</feature>
<protein>
    <recommendedName>
        <fullName evidence="2">SCP domain-containing protein</fullName>
    </recommendedName>
</protein>
<keyword evidence="1" id="KW-0472">Membrane</keyword>
<dbReference type="CDD" id="cd05379">
    <property type="entry name" value="CAP_bacterial"/>
    <property type="match status" value="1"/>
</dbReference>
<feature type="transmembrane region" description="Helical" evidence="1">
    <location>
        <begin position="337"/>
        <end position="358"/>
    </location>
</feature>
<feature type="transmembrane region" description="Helical" evidence="1">
    <location>
        <begin position="26"/>
        <end position="49"/>
    </location>
</feature>
<dbReference type="InterPro" id="IPR014044">
    <property type="entry name" value="CAP_dom"/>
</dbReference>
<dbReference type="EMBL" id="MHLU01000067">
    <property type="protein sequence ID" value="OGZ19137.1"/>
    <property type="molecule type" value="Genomic_DNA"/>
</dbReference>
<evidence type="ECO:0000313" key="4">
    <source>
        <dbReference type="Proteomes" id="UP000178106"/>
    </source>
</evidence>
<keyword evidence="1" id="KW-1133">Transmembrane helix</keyword>
<proteinExistence type="predicted"/>
<name>A0A1G2E014_9BACT</name>
<dbReference type="Proteomes" id="UP000178106">
    <property type="component" value="Unassembled WGS sequence"/>
</dbReference>
<dbReference type="Pfam" id="PF00188">
    <property type="entry name" value="CAP"/>
    <property type="match status" value="1"/>
</dbReference>
<dbReference type="InterPro" id="IPR035940">
    <property type="entry name" value="CAP_sf"/>
</dbReference>
<dbReference type="Gene3D" id="3.40.33.10">
    <property type="entry name" value="CAP"/>
    <property type="match status" value="1"/>
</dbReference>
<feature type="domain" description="SCP" evidence="2">
    <location>
        <begin position="65"/>
        <end position="183"/>
    </location>
</feature>
<evidence type="ECO:0000259" key="2">
    <source>
        <dbReference type="Pfam" id="PF00188"/>
    </source>
</evidence>